<dbReference type="Gene3D" id="3.40.50.2300">
    <property type="match status" value="1"/>
</dbReference>
<dbReference type="InterPro" id="IPR050595">
    <property type="entry name" value="Bact_response_regulator"/>
</dbReference>
<proteinExistence type="predicted"/>
<dbReference type="Pfam" id="PF00072">
    <property type="entry name" value="Response_reg"/>
    <property type="match status" value="1"/>
</dbReference>
<evidence type="ECO:0000256" key="1">
    <source>
        <dbReference type="ARBA" id="ARBA00022553"/>
    </source>
</evidence>
<dbReference type="PROSITE" id="PS50110">
    <property type="entry name" value="RESPONSE_REGULATORY"/>
    <property type="match status" value="1"/>
</dbReference>
<organism evidence="4 5">
    <name type="scientific">Candidatus Buchananbacteria bacterium CG10_big_fil_rev_8_21_14_0_10_42_9</name>
    <dbReference type="NCBI Taxonomy" id="1974526"/>
    <lineage>
        <taxon>Bacteria</taxon>
        <taxon>Candidatus Buchananiibacteriota</taxon>
    </lineage>
</organism>
<sequence>MAKKVLIIEDNQRLIRIYGRIFEKYGYQIIFAPDGNEGLAKMASDSPDVILLDLMLPGKDGFSILEQKKNNSTLAKIPVVVLSNLGQEGDKTKAYDLGANDYLVKSEASINQIVDVVKKYLG</sequence>
<feature type="modified residue" description="4-aspartylphosphate" evidence="2">
    <location>
        <position position="53"/>
    </location>
</feature>
<dbReference type="InterPro" id="IPR001789">
    <property type="entry name" value="Sig_transdc_resp-reg_receiver"/>
</dbReference>
<dbReference type="PANTHER" id="PTHR44591:SF3">
    <property type="entry name" value="RESPONSE REGULATORY DOMAIN-CONTAINING PROTEIN"/>
    <property type="match status" value="1"/>
</dbReference>
<evidence type="ECO:0000256" key="2">
    <source>
        <dbReference type="PROSITE-ProRule" id="PRU00169"/>
    </source>
</evidence>
<dbReference type="EMBL" id="PEZZ01000037">
    <property type="protein sequence ID" value="PIS04750.1"/>
    <property type="molecule type" value="Genomic_DNA"/>
</dbReference>
<dbReference type="SMART" id="SM00448">
    <property type="entry name" value="REC"/>
    <property type="match status" value="1"/>
</dbReference>
<name>A0A2H0W2A3_9BACT</name>
<accession>A0A2H0W2A3</accession>
<dbReference type="AlphaFoldDB" id="A0A2H0W2A3"/>
<dbReference type="PANTHER" id="PTHR44591">
    <property type="entry name" value="STRESS RESPONSE REGULATOR PROTEIN 1"/>
    <property type="match status" value="1"/>
</dbReference>
<evidence type="ECO:0000313" key="5">
    <source>
        <dbReference type="Proteomes" id="UP000230935"/>
    </source>
</evidence>
<dbReference type="CDD" id="cd17574">
    <property type="entry name" value="REC_OmpR"/>
    <property type="match status" value="1"/>
</dbReference>
<reference evidence="5" key="1">
    <citation type="submission" date="2017-09" db="EMBL/GenBank/DDBJ databases">
        <title>Depth-based differentiation of microbial function through sediment-hosted aquifers and enrichment of novel symbionts in the deep terrestrial subsurface.</title>
        <authorList>
            <person name="Probst A.J."/>
            <person name="Ladd B."/>
            <person name="Jarett J.K."/>
            <person name="Geller-Mcgrath D.E."/>
            <person name="Sieber C.M.K."/>
            <person name="Emerson J.B."/>
            <person name="Anantharaman K."/>
            <person name="Thomas B.C."/>
            <person name="Malmstrom R."/>
            <person name="Stieglmeier M."/>
            <person name="Klingl A."/>
            <person name="Woyke T."/>
            <person name="Ryan C.M."/>
            <person name="Banfield J.F."/>
        </authorList>
    </citation>
    <scope>NUCLEOTIDE SEQUENCE [LARGE SCALE GENOMIC DNA]</scope>
</reference>
<gene>
    <name evidence="4" type="ORF">COT81_04805</name>
</gene>
<protein>
    <submittedName>
        <fullName evidence="4">Response regulator</fullName>
    </submittedName>
</protein>
<keyword evidence="1 2" id="KW-0597">Phosphoprotein</keyword>
<dbReference type="InterPro" id="IPR011006">
    <property type="entry name" value="CheY-like_superfamily"/>
</dbReference>
<dbReference type="GO" id="GO:0000160">
    <property type="term" value="P:phosphorelay signal transduction system"/>
    <property type="evidence" value="ECO:0007669"/>
    <property type="project" value="InterPro"/>
</dbReference>
<comment type="caution">
    <text evidence="4">The sequence shown here is derived from an EMBL/GenBank/DDBJ whole genome shotgun (WGS) entry which is preliminary data.</text>
</comment>
<dbReference type="SUPFAM" id="SSF52172">
    <property type="entry name" value="CheY-like"/>
    <property type="match status" value="1"/>
</dbReference>
<evidence type="ECO:0000313" key="4">
    <source>
        <dbReference type="EMBL" id="PIS04750.1"/>
    </source>
</evidence>
<evidence type="ECO:0000259" key="3">
    <source>
        <dbReference type="PROSITE" id="PS50110"/>
    </source>
</evidence>
<dbReference type="Proteomes" id="UP000230935">
    <property type="component" value="Unassembled WGS sequence"/>
</dbReference>
<feature type="domain" description="Response regulatory" evidence="3">
    <location>
        <begin position="4"/>
        <end position="120"/>
    </location>
</feature>